<evidence type="ECO:0000256" key="1">
    <source>
        <dbReference type="SAM" id="SignalP"/>
    </source>
</evidence>
<dbReference type="AlphaFoldDB" id="N6ZLJ1"/>
<proteinExistence type="predicted"/>
<feature type="chain" id="PRO_5004129531" evidence="1">
    <location>
        <begin position="30"/>
        <end position="80"/>
    </location>
</feature>
<dbReference type="EMBL" id="AMXF01000226">
    <property type="protein sequence ID" value="ENO95397.1"/>
    <property type="molecule type" value="Genomic_DNA"/>
</dbReference>
<evidence type="ECO:0000313" key="3">
    <source>
        <dbReference type="Proteomes" id="UP000013047"/>
    </source>
</evidence>
<feature type="signal peptide" evidence="1">
    <location>
        <begin position="1"/>
        <end position="29"/>
    </location>
</feature>
<comment type="caution">
    <text evidence="2">The sequence shown here is derived from an EMBL/GenBank/DDBJ whole genome shotgun (WGS) entry which is preliminary data.</text>
</comment>
<dbReference type="Proteomes" id="UP000013047">
    <property type="component" value="Unassembled WGS sequence"/>
</dbReference>
<evidence type="ECO:0000313" key="2">
    <source>
        <dbReference type="EMBL" id="ENO95397.1"/>
    </source>
</evidence>
<name>N6ZLJ1_9RHOO</name>
<sequence length="80" mass="8160">MNANSLSRRAGMLFAAAALVSFGISAASAAQPQVVAAVAAGAPARLVVDTGPATQAQTPLELLLFVHRADLPLRPLPNKQ</sequence>
<reference evidence="2 3" key="1">
    <citation type="submission" date="2012-09" db="EMBL/GenBank/DDBJ databases">
        <title>Draft Genome Sequences of 6 Strains from Genus Thauera.</title>
        <authorList>
            <person name="Liu B."/>
            <person name="Shapleigh J.P."/>
            <person name="Frostegard A.H."/>
        </authorList>
    </citation>
    <scope>NUCLEOTIDE SEQUENCE [LARGE SCALE GENOMIC DNA]</scope>
    <source>
        <strain evidence="2 3">B4P</strain>
    </source>
</reference>
<organism evidence="2 3">
    <name type="scientific">Thauera phenylacetica B4P</name>
    <dbReference type="NCBI Taxonomy" id="1234382"/>
    <lineage>
        <taxon>Bacteria</taxon>
        <taxon>Pseudomonadati</taxon>
        <taxon>Pseudomonadota</taxon>
        <taxon>Betaproteobacteria</taxon>
        <taxon>Rhodocyclales</taxon>
        <taxon>Zoogloeaceae</taxon>
        <taxon>Thauera</taxon>
    </lineage>
</organism>
<dbReference type="InterPro" id="IPR006311">
    <property type="entry name" value="TAT_signal"/>
</dbReference>
<dbReference type="OrthoDB" id="8527933at2"/>
<gene>
    <name evidence="2" type="ORF">C667_19238</name>
</gene>
<accession>N6ZLJ1</accession>
<keyword evidence="1" id="KW-0732">Signal</keyword>
<dbReference type="RefSeq" id="WP_004376245.1">
    <property type="nucleotide sequence ID" value="NZ_AMXF01000226.1"/>
</dbReference>
<dbReference type="PROSITE" id="PS51318">
    <property type="entry name" value="TAT"/>
    <property type="match status" value="1"/>
</dbReference>
<keyword evidence="3" id="KW-1185">Reference proteome</keyword>
<protein>
    <submittedName>
        <fullName evidence="2">Uncharacterized protein</fullName>
    </submittedName>
</protein>